<feature type="transmembrane region" description="Helical" evidence="1">
    <location>
        <begin position="245"/>
        <end position="267"/>
    </location>
</feature>
<gene>
    <name evidence="2" type="ORF">GCM10009560_56220</name>
</gene>
<feature type="transmembrane region" description="Helical" evidence="1">
    <location>
        <begin position="121"/>
        <end position="142"/>
    </location>
</feature>
<proteinExistence type="predicted"/>
<keyword evidence="1" id="KW-0812">Transmembrane</keyword>
<keyword evidence="1" id="KW-1133">Transmembrane helix</keyword>
<reference evidence="3" key="1">
    <citation type="journal article" date="2019" name="Int. J. Syst. Evol. Microbiol.">
        <title>The Global Catalogue of Microorganisms (GCM) 10K type strain sequencing project: providing services to taxonomists for standard genome sequencing and annotation.</title>
        <authorList>
            <consortium name="The Broad Institute Genomics Platform"/>
            <consortium name="The Broad Institute Genome Sequencing Center for Infectious Disease"/>
            <person name="Wu L."/>
            <person name="Ma J."/>
        </authorList>
    </citation>
    <scope>NUCLEOTIDE SEQUENCE [LARGE SCALE GENOMIC DNA]</scope>
    <source>
        <strain evidence="3">JCM 11136</strain>
    </source>
</reference>
<evidence type="ECO:0000256" key="1">
    <source>
        <dbReference type="SAM" id="Phobius"/>
    </source>
</evidence>
<feature type="transmembrane region" description="Helical" evidence="1">
    <location>
        <begin position="154"/>
        <end position="171"/>
    </location>
</feature>
<accession>A0ABP4AY27</accession>
<comment type="caution">
    <text evidence="2">The sequence shown here is derived from an EMBL/GenBank/DDBJ whole genome shotgun (WGS) entry which is preliminary data.</text>
</comment>
<dbReference type="Proteomes" id="UP001501578">
    <property type="component" value="Unassembled WGS sequence"/>
</dbReference>
<keyword evidence="1" id="KW-0472">Membrane</keyword>
<name>A0ABP4AY27_9ACTN</name>
<evidence type="ECO:0000313" key="2">
    <source>
        <dbReference type="EMBL" id="GAA0943101.1"/>
    </source>
</evidence>
<feature type="transmembrane region" description="Helical" evidence="1">
    <location>
        <begin position="204"/>
        <end position="224"/>
    </location>
</feature>
<organism evidence="2 3">
    <name type="scientific">Nonomuraea longicatena</name>
    <dbReference type="NCBI Taxonomy" id="83682"/>
    <lineage>
        <taxon>Bacteria</taxon>
        <taxon>Bacillati</taxon>
        <taxon>Actinomycetota</taxon>
        <taxon>Actinomycetes</taxon>
        <taxon>Streptosporangiales</taxon>
        <taxon>Streptosporangiaceae</taxon>
        <taxon>Nonomuraea</taxon>
    </lineage>
</organism>
<sequence length="324" mass="33677">MRQRLVLYGTLLWSAVYGALGVHWWSGGGGFPFGDPRAETGMSLFTGVTAQAMAPFLAVGCAAGALVAAGALWWRPMPARLVAGFGWVAGPTLLFVLPDVRLLQNLAYALGGHFGLVDWPVLNQLVCVAGGALWAGAALRAAPVRTPSADWRRIGRWATAVAGVAPLPYGIQRAAWSAGIPLGVDEAYVAALLADFDAKGMTGVTAYMLPLACLGGSLLTLGLAQRWGRVFPGRLPLLGGRAVPEALAVVPASLVTVAVTVAGLASWRSSLGTGMAHFATGGVGLLWLPWGLALGLATLAYHHVRRLEGPAGGRALPTYAGRWR</sequence>
<protein>
    <submittedName>
        <fullName evidence="2">Uncharacterized protein</fullName>
    </submittedName>
</protein>
<keyword evidence="3" id="KW-1185">Reference proteome</keyword>
<feature type="transmembrane region" description="Helical" evidence="1">
    <location>
        <begin position="52"/>
        <end position="74"/>
    </location>
</feature>
<dbReference type="EMBL" id="BAAAHQ010000035">
    <property type="protein sequence ID" value="GAA0943101.1"/>
    <property type="molecule type" value="Genomic_DNA"/>
</dbReference>
<dbReference type="RefSeq" id="WP_343953093.1">
    <property type="nucleotide sequence ID" value="NZ_BAAAHQ010000035.1"/>
</dbReference>
<evidence type="ECO:0000313" key="3">
    <source>
        <dbReference type="Proteomes" id="UP001501578"/>
    </source>
</evidence>
<feature type="transmembrane region" description="Helical" evidence="1">
    <location>
        <begin position="81"/>
        <end position="101"/>
    </location>
</feature>